<organism evidence="1 2">
    <name type="scientific">Camellia lanceoleosa</name>
    <dbReference type="NCBI Taxonomy" id="1840588"/>
    <lineage>
        <taxon>Eukaryota</taxon>
        <taxon>Viridiplantae</taxon>
        <taxon>Streptophyta</taxon>
        <taxon>Embryophyta</taxon>
        <taxon>Tracheophyta</taxon>
        <taxon>Spermatophyta</taxon>
        <taxon>Magnoliopsida</taxon>
        <taxon>eudicotyledons</taxon>
        <taxon>Gunneridae</taxon>
        <taxon>Pentapetalae</taxon>
        <taxon>asterids</taxon>
        <taxon>Ericales</taxon>
        <taxon>Theaceae</taxon>
        <taxon>Camellia</taxon>
    </lineage>
</organism>
<gene>
    <name evidence="1" type="ORF">LOK49_LG13G02381</name>
</gene>
<sequence>MLPMREETRLRWRILFLGGWSFEIKETVARQWGHPCLTIVERGQGLRREVRLVGYEVGWIDAKLHMALRNQGCHVSVGRLERKRHSVAIWTCAEENGGSSFQVVVTSEGKRSQVFLSQSEFGDGWEGVALVMEGFAKGDGWVTKIDEAKRKTTVRRVVMSSVGFGESVERGAKMVQGVAEEGGLACWRGASRKSRRRSKGVGFSAMTEWVRRWWKMVRKVEIRLIESRLLVCFTITLRGRGGDLGAVGNRWGDL</sequence>
<dbReference type="Proteomes" id="UP001060215">
    <property type="component" value="Chromosome 14"/>
</dbReference>
<accession>A0ACC0FJG9</accession>
<name>A0ACC0FJG9_9ERIC</name>
<protein>
    <submittedName>
        <fullName evidence="1">Uncharacterized protein</fullName>
    </submittedName>
</protein>
<evidence type="ECO:0000313" key="1">
    <source>
        <dbReference type="EMBL" id="KAI7988728.1"/>
    </source>
</evidence>
<comment type="caution">
    <text evidence="1">The sequence shown here is derived from an EMBL/GenBank/DDBJ whole genome shotgun (WGS) entry which is preliminary data.</text>
</comment>
<keyword evidence="2" id="KW-1185">Reference proteome</keyword>
<evidence type="ECO:0000313" key="2">
    <source>
        <dbReference type="Proteomes" id="UP001060215"/>
    </source>
</evidence>
<reference evidence="1 2" key="1">
    <citation type="journal article" date="2022" name="Plant J.">
        <title>Chromosome-level genome of Camellia lanceoleosa provides a valuable resource for understanding genome evolution and self-incompatibility.</title>
        <authorList>
            <person name="Gong W."/>
            <person name="Xiao S."/>
            <person name="Wang L."/>
            <person name="Liao Z."/>
            <person name="Chang Y."/>
            <person name="Mo W."/>
            <person name="Hu G."/>
            <person name="Li W."/>
            <person name="Zhao G."/>
            <person name="Zhu H."/>
            <person name="Hu X."/>
            <person name="Ji K."/>
            <person name="Xiang X."/>
            <person name="Song Q."/>
            <person name="Yuan D."/>
            <person name="Jin S."/>
            <person name="Zhang L."/>
        </authorList>
    </citation>
    <scope>NUCLEOTIDE SEQUENCE [LARGE SCALE GENOMIC DNA]</scope>
    <source>
        <strain evidence="1">SQ_2022a</strain>
    </source>
</reference>
<dbReference type="EMBL" id="CM045771">
    <property type="protein sequence ID" value="KAI7988728.1"/>
    <property type="molecule type" value="Genomic_DNA"/>
</dbReference>
<proteinExistence type="predicted"/>